<name>A0A2T9Z4Z6_9FUNG</name>
<organism evidence="2 3">
    <name type="scientific">Furculomyces boomerangus</name>
    <dbReference type="NCBI Taxonomy" id="61424"/>
    <lineage>
        <taxon>Eukaryota</taxon>
        <taxon>Fungi</taxon>
        <taxon>Fungi incertae sedis</taxon>
        <taxon>Zoopagomycota</taxon>
        <taxon>Kickxellomycotina</taxon>
        <taxon>Harpellomycetes</taxon>
        <taxon>Harpellales</taxon>
        <taxon>Harpellaceae</taxon>
        <taxon>Furculomyces</taxon>
    </lineage>
</organism>
<proteinExistence type="predicted"/>
<evidence type="ECO:0000313" key="2">
    <source>
        <dbReference type="EMBL" id="PVU99652.1"/>
    </source>
</evidence>
<dbReference type="STRING" id="61424.A0A2T9Z4Z6"/>
<keyword evidence="3" id="KW-1185">Reference proteome</keyword>
<reference evidence="2 3" key="1">
    <citation type="journal article" date="2018" name="MBio">
        <title>Comparative Genomics Reveals the Core Gene Toolbox for the Fungus-Insect Symbiosis.</title>
        <authorList>
            <person name="Wang Y."/>
            <person name="Stata M."/>
            <person name="Wang W."/>
            <person name="Stajich J.E."/>
            <person name="White M.M."/>
            <person name="Moncalvo J.M."/>
        </authorList>
    </citation>
    <scope>NUCLEOTIDE SEQUENCE [LARGE SCALE GENOMIC DNA]</scope>
    <source>
        <strain evidence="2 3">AUS-77-4</strain>
    </source>
</reference>
<feature type="compositionally biased region" description="Polar residues" evidence="1">
    <location>
        <begin position="1582"/>
        <end position="1597"/>
    </location>
</feature>
<evidence type="ECO:0000256" key="1">
    <source>
        <dbReference type="SAM" id="MobiDB-lite"/>
    </source>
</evidence>
<dbReference type="EMBL" id="MBFT01000025">
    <property type="protein sequence ID" value="PVU99652.1"/>
    <property type="molecule type" value="Genomic_DNA"/>
</dbReference>
<comment type="caution">
    <text evidence="2">The sequence shown here is derived from an EMBL/GenBank/DDBJ whole genome shotgun (WGS) entry which is preliminary data.</text>
</comment>
<accession>A0A2T9Z4Z6</accession>
<sequence>MDSENHINKKTIQSGYFDEPIVENEFGSSYKIMMDKLQRPLVVEKIEQASKILFEKQSKSSISKNDSYIDVSDFVPKSIIKSKMDTPTTLSSIIQKPEDAKSSNNESTTIIFERWLEYTLIPCIPQSFLIKEFPKNINREDVLGSIIKNRISPKKALSIIRISGLSHVISRWATGTGWMNNGKTKDKNVTLMPFSELKRYTDSYSEQWTKCVTDFLDSVVDEASRVMSGKYDTDIKEKQIHSSLWEKKWSYTQNLLWEMYKEELVDQRYLIKWILDKFGKASEGISIILLKVIFFYKGQISKARSPLRQLVSLLIKKISALIPLNILLGYKTDLLALLTELILEFPDVLVEPTLWRKQQLEVEHLLNHYKIDLIHHALYQRISDSINKSNMRNQLISRFNDKIADLNISREAFISENIFYKKNINIGINFVKKCFLNHLSKKQQPPGKTCDYPFSEENNQKAVLNLLYWSVLQDKTEINTHDQHRRAWVASLILSDWCNGNLNENYQNPNTPTKTNSFPFANKSIIESQYKHKPLESSDSNTSTSLNLLTNSTLLGRKSIIQNSFMMLLTLQKRDCLNYYISEQSIEILAESLMVNKLFDGRKFIHRLIACGDLEADNQNPRSKLLQKYLMRLPLAARYDDSSFDLIDLNEKLEFLNKVVLYNNQMGYKSSVISDQNSELKLILKNRLDIEALISGHLPFLASYINLHPENDFPKPPQSYTSIPLLSKTARNIYSNENWIAPLSDEAQDALFLGLDLSDNLKNMLSFQIPRSVVYWFLSTKLYSVVTEKFIVQSVKVGAENWRVITKGGTSLLNRRQLSTLVRIYEVGKCYNKIIDMLLWLIDDKCANEFVESLALGCLLRFFDNIVLENRVIEVLELLVKVSSKGPVTASSRKFNYNALNTLRRFCKLCKANKISLPLQQEPVNYIERTYLEWLSLIQQKLNLSKAFDYSEGTKDQLVVEAILTESLIMVAQRIYENVGIGISSINLNIKRNDRSIENRFEQSVIELCQGISKLHGGDGMLHHLSKSSHMQTFYPINDVINYNQNQYNLQGSEFQNILRNNIRDLLQLNESVDTTELADARAYWVSFFIVGGGFMSPTNLIDIIYEFLCENVVNPWQLLQIIQILSMLIPQSDSVGDVNPKKIVKYGNYSRSTILSEQLQIEFPWRIIDKDILIEISRKIEIILTITTILCQSLYEKGNNNTLFSNKSGTTKNRKSVFSNIQTIQSRTSELFTRLGSNKFSISQNVTSGIVQILDPQIKSQKLYQGYIETCCGFGEFCSLELFIALCSSQKIHDRAKQRLLTNYLCNNQPPISTFDILTDDPWIIQMESSIRQFSCSTLQEIWHRSRAAVQYWVFFLFGKSFSDGTKSKRDIALKCATCINGIFEYVCVAFSDHKVAEDDIELGDFALLPSHNSSETMESEVDSDFNVYMLGIDEKTICQYILKNCNDFFSTKNPSASTTTGQLRNELDDLNYKKNISASVRSDSLACKIAVIVFGELLNRFITLSLLYLQESTSVQQVNNISNPREYLDACYKKYMSNSMILFENSAIWIGELHSSIRARILFLAYVRLFGLENKNQVSQAKSTSSTSQPENLSPSPKDPLESLNLYKSAYLINENAEPTHRFDANRKNVFKALSIGLLYVMEACVKHDSFFIDHSKNTNNEQNSDFESRKRVHNDAISKIFGVLEINSISLTHDRTFASSGGLKNSCDSILNRSSFPYTQNVIDEGKMHNLGIKILEDLLSTSQTLSRSWNNHVYNILSLGSYSDLPGNPVYGVFETSTETNPNELDLSKSSTELTFSNTNDDKNLTGVEVFVLLRVLVIFSSIVKAAPQGTKADMWLLNVLALATSRGNLELDEDLIDLFYHYILKHGYEQNYNDIYSSITNPIFDSSKKQKLFVILEYYIDVVTVLSDAQSHSNRKFAFPLLRKINPKHLPMFSNKVFLETEQYNKLFGEITRILPFKSTNVTFDNFISNNGSKEVSIDPSEFTNPWLWIDSFGAYSQSNSNTELWMLPLSKFNAKRRRVDVQQRLYES</sequence>
<evidence type="ECO:0000313" key="3">
    <source>
        <dbReference type="Proteomes" id="UP000245699"/>
    </source>
</evidence>
<dbReference type="PANTHER" id="PTHR46567">
    <property type="entry name" value="MEDIATOR OF RNA POLYMERASE II TRANSCRIPTION SUBUNIT 12"/>
    <property type="match status" value="1"/>
</dbReference>
<dbReference type="PANTHER" id="PTHR46567:SF1">
    <property type="entry name" value="MEDIATOR OF RNA POLYMERASE II TRANSCRIPTION SUBUNIT 12"/>
    <property type="match status" value="1"/>
</dbReference>
<gene>
    <name evidence="2" type="ORF">BB559_000510</name>
</gene>
<dbReference type="OrthoDB" id="5600064at2759"/>
<dbReference type="Proteomes" id="UP000245699">
    <property type="component" value="Unassembled WGS sequence"/>
</dbReference>
<protein>
    <submittedName>
        <fullName evidence="2">Uncharacterized protein</fullName>
    </submittedName>
</protein>
<feature type="region of interest" description="Disordered" evidence="1">
    <location>
        <begin position="1582"/>
        <end position="1603"/>
    </location>
</feature>